<feature type="transmembrane region" description="Helical" evidence="1">
    <location>
        <begin position="227"/>
        <end position="246"/>
    </location>
</feature>
<sequence>SGISSTAVAAIFLGLIIQICKPGGVGRTHFLWNEGACNQFLRSAKSLLYNFIPLLFFVIFIQNGPQDLDYRNSLGRLLFVLSMIPLGFVLARALSKTGPLAQSISEKNPDGKLNKYRRGWSGVIVAIPFLLMTLAILGYYFTAYELGKQFGNTAWLFFILIVVDAGMHRSLCLAQVKIAVQKAEAEREAAEKDETEPTQISPEDDVRPVTEIAAPSMDAEKITEQTLLVIRSVILVAALIGIWLIWAETVPAFRFLDKVHLWENQIGVDKAGKPVMVPVTLPNLIISLLIFAGTIIAVRTVSGLLEVLILKGLTILQG</sequence>
<accession>A0A0F8W4E7</accession>
<protein>
    <recommendedName>
        <fullName evidence="2">Mechanosensitive ion channel inner membrane domain-containing protein</fullName>
    </recommendedName>
</protein>
<feature type="transmembrane region" description="Helical" evidence="1">
    <location>
        <begin position="120"/>
        <end position="141"/>
    </location>
</feature>
<feature type="transmembrane region" description="Helical" evidence="1">
    <location>
        <begin position="284"/>
        <end position="310"/>
    </location>
</feature>
<dbReference type="AlphaFoldDB" id="A0A0F8W4E7"/>
<keyword evidence="1" id="KW-1133">Transmembrane helix</keyword>
<evidence type="ECO:0000259" key="2">
    <source>
        <dbReference type="Pfam" id="PF12794"/>
    </source>
</evidence>
<keyword evidence="1" id="KW-0812">Transmembrane</keyword>
<dbReference type="PANTHER" id="PTHR30347:SF1">
    <property type="entry name" value="MECHANOSENSITIVE CHANNEL MSCK"/>
    <property type="match status" value="1"/>
</dbReference>
<comment type="caution">
    <text evidence="3">The sequence shown here is derived from an EMBL/GenBank/DDBJ whole genome shotgun (WGS) entry which is preliminary data.</text>
</comment>
<feature type="transmembrane region" description="Helical" evidence="1">
    <location>
        <begin position="77"/>
        <end position="95"/>
    </location>
</feature>
<feature type="non-terminal residue" evidence="3">
    <location>
        <position position="1"/>
    </location>
</feature>
<keyword evidence="1" id="KW-0472">Membrane</keyword>
<feature type="transmembrane region" description="Helical" evidence="1">
    <location>
        <begin position="153"/>
        <end position="172"/>
    </location>
</feature>
<reference evidence="3" key="1">
    <citation type="journal article" date="2015" name="Nature">
        <title>Complex archaea that bridge the gap between prokaryotes and eukaryotes.</title>
        <authorList>
            <person name="Spang A."/>
            <person name="Saw J.H."/>
            <person name="Jorgensen S.L."/>
            <person name="Zaremba-Niedzwiedzka K."/>
            <person name="Martijn J."/>
            <person name="Lind A.E."/>
            <person name="van Eijk R."/>
            <person name="Schleper C."/>
            <person name="Guy L."/>
            <person name="Ettema T.J."/>
        </authorList>
    </citation>
    <scope>NUCLEOTIDE SEQUENCE</scope>
</reference>
<dbReference type="InterPro" id="IPR052702">
    <property type="entry name" value="MscS-like_channel"/>
</dbReference>
<feature type="transmembrane region" description="Helical" evidence="1">
    <location>
        <begin position="47"/>
        <end position="65"/>
    </location>
</feature>
<dbReference type="PANTHER" id="PTHR30347">
    <property type="entry name" value="POTASSIUM CHANNEL RELATED"/>
    <property type="match status" value="1"/>
</dbReference>
<dbReference type="InterPro" id="IPR025692">
    <property type="entry name" value="MscS_IM_dom1"/>
</dbReference>
<evidence type="ECO:0000256" key="1">
    <source>
        <dbReference type="SAM" id="Phobius"/>
    </source>
</evidence>
<proteinExistence type="predicted"/>
<name>A0A0F8W4E7_9ZZZZ</name>
<organism evidence="3">
    <name type="scientific">marine sediment metagenome</name>
    <dbReference type="NCBI Taxonomy" id="412755"/>
    <lineage>
        <taxon>unclassified sequences</taxon>
        <taxon>metagenomes</taxon>
        <taxon>ecological metagenomes</taxon>
    </lineage>
</organism>
<feature type="domain" description="Mechanosensitive ion channel inner membrane" evidence="2">
    <location>
        <begin position="2"/>
        <end position="262"/>
    </location>
</feature>
<dbReference type="EMBL" id="LAZR01067505">
    <property type="protein sequence ID" value="KKK51443.1"/>
    <property type="molecule type" value="Genomic_DNA"/>
</dbReference>
<feature type="transmembrane region" description="Helical" evidence="1">
    <location>
        <begin position="6"/>
        <end position="26"/>
    </location>
</feature>
<gene>
    <name evidence="3" type="ORF">LCGC14_3114900</name>
</gene>
<dbReference type="Pfam" id="PF12794">
    <property type="entry name" value="MscS_TM"/>
    <property type="match status" value="1"/>
</dbReference>
<evidence type="ECO:0000313" key="3">
    <source>
        <dbReference type="EMBL" id="KKK51443.1"/>
    </source>
</evidence>